<evidence type="ECO:0000313" key="2">
    <source>
        <dbReference type="Proteomes" id="UP000319322"/>
    </source>
</evidence>
<comment type="caution">
    <text evidence="1">The sequence shown here is derived from an EMBL/GenBank/DDBJ whole genome shotgun (WGS) entry which is preliminary data.</text>
</comment>
<accession>A0A553UIC9</accession>
<dbReference type="AlphaFoldDB" id="A0A553UIC9"/>
<reference evidence="1 2" key="3">
    <citation type="submission" date="2019-07" db="EMBL/GenBank/DDBJ databases">
        <authorList>
            <person name="Papic B."/>
        </authorList>
    </citation>
    <scope>NUCLEOTIDE SEQUENCE [LARGE SCALE GENOMIC DNA]</scope>
    <source>
        <strain evidence="1 2">L8b</strain>
    </source>
</reference>
<dbReference type="Proteomes" id="UP000319322">
    <property type="component" value="Unassembled WGS sequence"/>
</dbReference>
<sequence length="74" mass="8348">MLAGKHTVINAVARLFGKGVKKEYKLDYDPIKAKTGYRELNRREQAIKKDLADTLLKNTVKRCKLSTSKLVALS</sequence>
<evidence type="ECO:0000313" key="1">
    <source>
        <dbReference type="EMBL" id="TSA79953.1"/>
    </source>
</evidence>
<gene>
    <name evidence="1" type="ORF">FNE76_07725</name>
</gene>
<reference evidence="1 2" key="1">
    <citation type="submission" date="2019-07" db="EMBL/GenBank/DDBJ databases">
        <title>Helicobacter labacensis sp. nov., Helicobacter mehlei sp. nov. and Helicobacter vulpis sp. nov., isolated from gastric mucosa of red fox (Vulpis vulpis).</title>
        <authorList>
            <person name="Kusar D."/>
            <person name="Gruntar I."/>
            <person name="Pate M."/>
            <person name="Zajc U."/>
            <person name="Ocepek M."/>
        </authorList>
    </citation>
    <scope>NUCLEOTIDE SEQUENCE [LARGE SCALE GENOMIC DNA]</scope>
    <source>
        <strain evidence="1 2">L8b</strain>
    </source>
</reference>
<name>A0A553UIC9_9HELI</name>
<proteinExistence type="predicted"/>
<protein>
    <submittedName>
        <fullName evidence="1">Uncharacterized protein</fullName>
    </submittedName>
</protein>
<dbReference type="RefSeq" id="WP_120948787.1">
    <property type="nucleotide sequence ID" value="NZ_QXQP01000025.1"/>
</dbReference>
<dbReference type="EMBL" id="VKGC01000032">
    <property type="protein sequence ID" value="TSA79953.1"/>
    <property type="molecule type" value="Genomic_DNA"/>
</dbReference>
<organism evidence="1 2">
    <name type="scientific">Helicobacter mehlei</name>
    <dbReference type="NCBI Taxonomy" id="2316080"/>
    <lineage>
        <taxon>Bacteria</taxon>
        <taxon>Pseudomonadati</taxon>
        <taxon>Campylobacterota</taxon>
        <taxon>Epsilonproteobacteria</taxon>
        <taxon>Campylobacterales</taxon>
        <taxon>Helicobacteraceae</taxon>
        <taxon>Helicobacter</taxon>
    </lineage>
</organism>
<keyword evidence="2" id="KW-1185">Reference proteome</keyword>
<reference evidence="2" key="2">
    <citation type="submission" date="2019-07" db="EMBL/GenBank/DDBJ databases">
        <title>Helicobacter labacensis sp. nov., Helicobacter mehlei sp. nov. and Helicobacter vulpis sp. nov., isolated from gastric mucosa of red fox (Vulpis vulpis).</title>
        <authorList>
            <person name="Papic B."/>
        </authorList>
    </citation>
    <scope>NUCLEOTIDE SEQUENCE [LARGE SCALE GENOMIC DNA]</scope>
    <source>
        <strain evidence="2">L8b</strain>
    </source>
</reference>